<sequence>MSSYYDEGSMLDADPESKEIDYPSSDSSAWSSRAKLRSSSTSSTTSSESSDSSDAVPTSLQREIQQVLRISTLIQNEGTLFVLLSRTRYKIPASFLQLQFLLSIDHTSAERSSSTDNNSDRFVHQNILSKAVSNTSPPHNNDEAEDDPDAKERDYEEDPNEDTRFQTSAMSAQHRKERDEEEGKFMDELEDEEERSIKRNAPRRRGTKTDEKAQGKKSAAQISREGAAIKDNGKKGEGWGGKGGKEKVGKSCMELLSAVVVTKATQRTNDVEGIKIMLNDAAQQAVRVSVLRLLLVIKTHPYILYDQTQSRWEQDHHLGHFEYDEDHQEYKYATEPISAEEKKYENYGKTADEVIPKVTAKAQTMSNAKQGKGKAITGDGRKTGKSLEAEEGPIIFLISTATLLPCEIWRS</sequence>
<keyword evidence="3" id="KW-1185">Reference proteome</keyword>
<feature type="compositionally biased region" description="Basic and acidic residues" evidence="1">
    <location>
        <begin position="174"/>
        <end position="187"/>
    </location>
</feature>
<reference evidence="2 3" key="1">
    <citation type="submission" date="2016-03" db="EMBL/GenBank/DDBJ databases">
        <authorList>
            <person name="Ploux O."/>
        </authorList>
    </citation>
    <scope>NUCLEOTIDE SEQUENCE [LARGE SCALE GENOMIC DNA]</scope>
    <source>
        <strain evidence="2 3">UAMH 11012</strain>
    </source>
</reference>
<proteinExistence type="predicted"/>
<dbReference type="EMBL" id="FJOG01000006">
    <property type="protein sequence ID" value="CZR55054.1"/>
    <property type="molecule type" value="Genomic_DNA"/>
</dbReference>
<organism evidence="2 3">
    <name type="scientific">Phialocephala subalpina</name>
    <dbReference type="NCBI Taxonomy" id="576137"/>
    <lineage>
        <taxon>Eukaryota</taxon>
        <taxon>Fungi</taxon>
        <taxon>Dikarya</taxon>
        <taxon>Ascomycota</taxon>
        <taxon>Pezizomycotina</taxon>
        <taxon>Leotiomycetes</taxon>
        <taxon>Helotiales</taxon>
        <taxon>Mollisiaceae</taxon>
        <taxon>Phialocephala</taxon>
        <taxon>Phialocephala fortinii species complex</taxon>
    </lineage>
</organism>
<evidence type="ECO:0000313" key="3">
    <source>
        <dbReference type="Proteomes" id="UP000184330"/>
    </source>
</evidence>
<protein>
    <submittedName>
        <fullName evidence="2">Uncharacterized protein</fullName>
    </submittedName>
</protein>
<feature type="compositionally biased region" description="Polar residues" evidence="1">
    <location>
        <begin position="130"/>
        <end position="139"/>
    </location>
</feature>
<evidence type="ECO:0000256" key="1">
    <source>
        <dbReference type="SAM" id="MobiDB-lite"/>
    </source>
</evidence>
<feature type="region of interest" description="Disordered" evidence="1">
    <location>
        <begin position="130"/>
        <end position="223"/>
    </location>
</feature>
<feature type="region of interest" description="Disordered" evidence="1">
    <location>
        <begin position="1"/>
        <end position="58"/>
    </location>
</feature>
<accession>A0A1L7WQK4</accession>
<dbReference type="AlphaFoldDB" id="A0A1L7WQK4"/>
<gene>
    <name evidence="2" type="ORF">PAC_04940</name>
</gene>
<evidence type="ECO:0000313" key="2">
    <source>
        <dbReference type="EMBL" id="CZR55054.1"/>
    </source>
</evidence>
<name>A0A1L7WQK4_9HELO</name>
<feature type="compositionally biased region" description="Low complexity" evidence="1">
    <location>
        <begin position="24"/>
        <end position="58"/>
    </location>
</feature>
<dbReference type="OrthoDB" id="10671298at2759"/>
<feature type="compositionally biased region" description="Acidic residues" evidence="1">
    <location>
        <begin position="143"/>
        <end position="160"/>
    </location>
</feature>
<dbReference type="Proteomes" id="UP000184330">
    <property type="component" value="Unassembled WGS sequence"/>
</dbReference>